<feature type="domain" description="CBS" evidence="3">
    <location>
        <begin position="331"/>
        <end position="388"/>
    </location>
</feature>
<dbReference type="PROSITE" id="PS51371">
    <property type="entry name" value="CBS"/>
    <property type="match status" value="2"/>
</dbReference>
<dbReference type="Pfam" id="PF04982">
    <property type="entry name" value="TM_HPP"/>
    <property type="match status" value="1"/>
</dbReference>
<accession>A0ABT8SCS8</accession>
<reference evidence="4" key="1">
    <citation type="submission" date="2023-06" db="EMBL/GenBank/DDBJ databases">
        <authorList>
            <person name="Jiang Y."/>
            <person name="Liu Q."/>
        </authorList>
    </citation>
    <scope>NUCLEOTIDE SEQUENCE</scope>
    <source>
        <strain evidence="4">CGMCC 1.12090</strain>
    </source>
</reference>
<sequence>MNLTLPRWLTALLPARATVSQAERLRSGLGALLGIFLTGFLSAVLLDSPVAAAWLIAPMGASAVLLFGVPASPLAQPWSILGGNLVAALIGVTCAKTIHAPIPAAAVAIFFAIGAMFALHCVHPPSGAVALTAVLGGPEIHAAGYGFVVAPVGLNSMLLLLVAVIYNRAAGRRYPHSQQPEAQRAHQTDDLVPMARLGFTAQDIQAAVKDYDQVLDVSEDDLDALFRRTEMHAFRRRFGDTFCRDIMSKDVVAVEFGTELAQAWTLMRVHEIEALPVLNSARHVIGILTRSDFIYHADLSDYTGMRGRLKTFLRRTDHTHSDKHEVVGQIMSTNVKTALDSTPLAELVPLMSDAGFHHLPVVDSRSRLVGMVTQTDLVGALYETGLARIDGDHNT</sequence>
<dbReference type="Pfam" id="PF00571">
    <property type="entry name" value="CBS"/>
    <property type="match status" value="2"/>
</dbReference>
<keyword evidence="2" id="KW-0472">Membrane</keyword>
<evidence type="ECO:0000256" key="1">
    <source>
        <dbReference type="PROSITE-ProRule" id="PRU00703"/>
    </source>
</evidence>
<evidence type="ECO:0000259" key="3">
    <source>
        <dbReference type="PROSITE" id="PS51371"/>
    </source>
</evidence>
<proteinExistence type="predicted"/>
<evidence type="ECO:0000313" key="4">
    <source>
        <dbReference type="EMBL" id="MDO1536701.1"/>
    </source>
</evidence>
<dbReference type="PANTHER" id="PTHR33741">
    <property type="entry name" value="TRANSMEMBRANE PROTEIN DDB_G0269096-RELATED"/>
    <property type="match status" value="1"/>
</dbReference>
<dbReference type="PANTHER" id="PTHR33741:SF5">
    <property type="entry name" value="TRANSMEMBRANE PROTEIN DDB_G0269096-RELATED"/>
    <property type="match status" value="1"/>
</dbReference>
<dbReference type="SUPFAM" id="SSF54631">
    <property type="entry name" value="CBS-domain pair"/>
    <property type="match status" value="1"/>
</dbReference>
<dbReference type="Gene3D" id="3.10.580.10">
    <property type="entry name" value="CBS-domain"/>
    <property type="match status" value="1"/>
</dbReference>
<feature type="transmembrane region" description="Helical" evidence="2">
    <location>
        <begin position="102"/>
        <end position="122"/>
    </location>
</feature>
<dbReference type="SMART" id="SM00116">
    <property type="entry name" value="CBS"/>
    <property type="match status" value="2"/>
</dbReference>
<organism evidence="4 5">
    <name type="scientific">Variovorax ginsengisoli</name>
    <dbReference type="NCBI Taxonomy" id="363844"/>
    <lineage>
        <taxon>Bacteria</taxon>
        <taxon>Pseudomonadati</taxon>
        <taxon>Pseudomonadota</taxon>
        <taxon>Betaproteobacteria</taxon>
        <taxon>Burkholderiales</taxon>
        <taxon>Comamonadaceae</taxon>
        <taxon>Variovorax</taxon>
    </lineage>
</organism>
<evidence type="ECO:0000256" key="2">
    <source>
        <dbReference type="SAM" id="Phobius"/>
    </source>
</evidence>
<comment type="caution">
    <text evidence="4">The sequence shown here is derived from an EMBL/GenBank/DDBJ whole genome shotgun (WGS) entry which is preliminary data.</text>
</comment>
<keyword evidence="1" id="KW-0129">CBS domain</keyword>
<feature type="transmembrane region" description="Helical" evidence="2">
    <location>
        <begin position="27"/>
        <end position="46"/>
    </location>
</feature>
<dbReference type="InterPro" id="IPR046342">
    <property type="entry name" value="CBS_dom_sf"/>
</dbReference>
<dbReference type="InterPro" id="IPR000644">
    <property type="entry name" value="CBS_dom"/>
</dbReference>
<dbReference type="EMBL" id="JAUKVY010000030">
    <property type="protein sequence ID" value="MDO1536701.1"/>
    <property type="molecule type" value="Genomic_DNA"/>
</dbReference>
<dbReference type="InterPro" id="IPR007065">
    <property type="entry name" value="HPP"/>
</dbReference>
<gene>
    <name evidence="4" type="ORF">Q2T77_30970</name>
</gene>
<dbReference type="InterPro" id="IPR058581">
    <property type="entry name" value="TM_HPP"/>
</dbReference>
<name>A0ABT8SCS8_9BURK</name>
<keyword evidence="2" id="KW-1133">Transmembrane helix</keyword>
<feature type="transmembrane region" description="Helical" evidence="2">
    <location>
        <begin position="78"/>
        <end position="95"/>
    </location>
</feature>
<keyword evidence="2" id="KW-0812">Transmembrane</keyword>
<dbReference type="CDD" id="cd04600">
    <property type="entry name" value="CBS_pair_HPP_assoc"/>
    <property type="match status" value="1"/>
</dbReference>
<dbReference type="Proteomes" id="UP001169027">
    <property type="component" value="Unassembled WGS sequence"/>
</dbReference>
<feature type="domain" description="CBS" evidence="3">
    <location>
        <begin position="247"/>
        <end position="303"/>
    </location>
</feature>
<dbReference type="RefSeq" id="WP_301814866.1">
    <property type="nucleotide sequence ID" value="NZ_JAUJZH010000030.1"/>
</dbReference>
<protein>
    <submittedName>
        <fullName evidence="4">HPP family protein</fullName>
    </submittedName>
</protein>
<evidence type="ECO:0000313" key="5">
    <source>
        <dbReference type="Proteomes" id="UP001169027"/>
    </source>
</evidence>
<keyword evidence="5" id="KW-1185">Reference proteome</keyword>
<feature type="transmembrane region" description="Helical" evidence="2">
    <location>
        <begin position="142"/>
        <end position="166"/>
    </location>
</feature>